<evidence type="ECO:0000256" key="12">
    <source>
        <dbReference type="ARBA" id="ARBA00029436"/>
    </source>
</evidence>
<dbReference type="AlphaFoldDB" id="A0A5C5Z8N2"/>
<dbReference type="InterPro" id="IPR000581">
    <property type="entry name" value="ILV_EDD_N"/>
</dbReference>
<dbReference type="InterPro" id="IPR037237">
    <property type="entry name" value="IlvD/EDD_N"/>
</dbReference>
<dbReference type="InterPro" id="IPR050165">
    <property type="entry name" value="DHAD_IlvD/Edd"/>
</dbReference>
<keyword evidence="10 15" id="KW-0100">Branched-chain amino acid biosynthesis</keyword>
<dbReference type="FunFam" id="3.50.30.80:FF:000001">
    <property type="entry name" value="Dihydroxy-acid dehydratase"/>
    <property type="match status" value="1"/>
</dbReference>
<dbReference type="EC" id="4.2.1.9" evidence="14 15"/>
<keyword evidence="4 15" id="KW-0001">2Fe-2S</keyword>
<dbReference type="GO" id="GO:0051537">
    <property type="term" value="F:2 iron, 2 sulfur cluster binding"/>
    <property type="evidence" value="ECO:0007669"/>
    <property type="project" value="UniProtKB-UniRule"/>
</dbReference>
<comment type="catalytic activity">
    <reaction evidence="15">
        <text>(2R,3R)-2,3-dihydroxy-3-methylpentanoate = (S)-3-methyl-2-oxopentanoate + H2O</text>
        <dbReference type="Rhea" id="RHEA:27694"/>
        <dbReference type="ChEBI" id="CHEBI:15377"/>
        <dbReference type="ChEBI" id="CHEBI:35146"/>
        <dbReference type="ChEBI" id="CHEBI:49258"/>
        <dbReference type="EC" id="4.2.1.9"/>
    </reaction>
</comment>
<evidence type="ECO:0000259" key="17">
    <source>
        <dbReference type="Pfam" id="PF24877"/>
    </source>
</evidence>
<dbReference type="PANTHER" id="PTHR21000">
    <property type="entry name" value="DIHYDROXY-ACID DEHYDRATASE DAD"/>
    <property type="match status" value="1"/>
</dbReference>
<dbReference type="GO" id="GO:0004160">
    <property type="term" value="F:dihydroxy-acid dehydratase activity"/>
    <property type="evidence" value="ECO:0007669"/>
    <property type="project" value="UniProtKB-UniRule"/>
</dbReference>
<comment type="caution">
    <text evidence="18">The sequence shown here is derived from an EMBL/GenBank/DDBJ whole genome shotgun (WGS) entry which is preliminary data.</text>
</comment>
<dbReference type="GO" id="GO:0000287">
    <property type="term" value="F:magnesium ion binding"/>
    <property type="evidence" value="ECO:0007669"/>
    <property type="project" value="UniProtKB-UniRule"/>
</dbReference>
<dbReference type="PROSITE" id="PS00887">
    <property type="entry name" value="ILVD_EDD_2"/>
    <property type="match status" value="1"/>
</dbReference>
<proteinExistence type="inferred from homology"/>
<evidence type="ECO:0000256" key="13">
    <source>
        <dbReference type="ARBA" id="ARBA00029437"/>
    </source>
</evidence>
<evidence type="ECO:0000256" key="6">
    <source>
        <dbReference type="ARBA" id="ARBA00022842"/>
    </source>
</evidence>
<dbReference type="UniPathway" id="UPA00049">
    <property type="reaction ID" value="UER00061"/>
</dbReference>
<keyword evidence="6 15" id="KW-0460">Magnesium</keyword>
<evidence type="ECO:0000256" key="11">
    <source>
        <dbReference type="ARBA" id="ARBA00029304"/>
    </source>
</evidence>
<evidence type="ECO:0000256" key="1">
    <source>
        <dbReference type="ARBA" id="ARBA00001946"/>
    </source>
</evidence>
<evidence type="ECO:0000256" key="10">
    <source>
        <dbReference type="ARBA" id="ARBA00023304"/>
    </source>
</evidence>
<evidence type="ECO:0000256" key="2">
    <source>
        <dbReference type="ARBA" id="ARBA00006486"/>
    </source>
</evidence>
<dbReference type="InterPro" id="IPR004404">
    <property type="entry name" value="DihydroxyA_deHydtase"/>
</dbReference>
<feature type="binding site" evidence="15">
    <location>
        <position position="448"/>
    </location>
    <ligand>
        <name>Mg(2+)</name>
        <dbReference type="ChEBI" id="CHEBI:18420"/>
    </ligand>
</feature>
<keyword evidence="8 15" id="KW-0411">Iron-sulfur</keyword>
<name>A0A5C5Z8N2_9BACT</name>
<comment type="pathway">
    <text evidence="12 15">Amino-acid biosynthesis; L-valine biosynthesis; L-valine from pyruvate: step 3/4.</text>
</comment>
<dbReference type="Pfam" id="PF24877">
    <property type="entry name" value="ILV_EDD_C"/>
    <property type="match status" value="1"/>
</dbReference>
<dbReference type="PANTHER" id="PTHR21000:SF5">
    <property type="entry name" value="DIHYDROXY-ACID DEHYDRATASE, MITOCHONDRIAL"/>
    <property type="match status" value="1"/>
</dbReference>
<keyword evidence="7 15" id="KW-0408">Iron</keyword>
<dbReference type="InterPro" id="IPR056740">
    <property type="entry name" value="ILV_EDD_C"/>
</dbReference>
<comment type="similarity">
    <text evidence="2 15">Belongs to the IlvD/Edd family.</text>
</comment>
<accession>A0A5C5Z8N2</accession>
<evidence type="ECO:0000256" key="4">
    <source>
        <dbReference type="ARBA" id="ARBA00022714"/>
    </source>
</evidence>
<feature type="modified residue" description="N6-carboxylysine" evidence="15">
    <location>
        <position position="127"/>
    </location>
</feature>
<organism evidence="18 19">
    <name type="scientific">Novipirellula herctigrandis</name>
    <dbReference type="NCBI Taxonomy" id="2527986"/>
    <lineage>
        <taxon>Bacteria</taxon>
        <taxon>Pseudomonadati</taxon>
        <taxon>Planctomycetota</taxon>
        <taxon>Planctomycetia</taxon>
        <taxon>Pirellulales</taxon>
        <taxon>Pirellulaceae</taxon>
        <taxon>Novipirellula</taxon>
    </lineage>
</organism>
<dbReference type="GO" id="GO:0009099">
    <property type="term" value="P:L-valine biosynthetic process"/>
    <property type="evidence" value="ECO:0007669"/>
    <property type="project" value="UniProtKB-UniRule"/>
</dbReference>
<comment type="caution">
    <text evidence="15">Lacks conserved residue(s) required for the propagation of feature annotation.</text>
</comment>
<feature type="binding site" evidence="15">
    <location>
        <position position="84"/>
    </location>
    <ligand>
        <name>Mg(2+)</name>
        <dbReference type="ChEBI" id="CHEBI:18420"/>
    </ligand>
</feature>
<protein>
    <recommendedName>
        <fullName evidence="14 15">Dihydroxy-acid dehydratase</fullName>
        <shortName evidence="15">DAD</shortName>
        <ecNumber evidence="14 15">4.2.1.9</ecNumber>
    </recommendedName>
</protein>
<feature type="active site" description="Proton acceptor" evidence="15">
    <location>
        <position position="474"/>
    </location>
</feature>
<dbReference type="NCBIfam" id="TIGR00110">
    <property type="entry name" value="ilvD"/>
    <property type="match status" value="1"/>
</dbReference>
<dbReference type="SUPFAM" id="SSF52016">
    <property type="entry name" value="LeuD/IlvD-like"/>
    <property type="match status" value="1"/>
</dbReference>
<dbReference type="GO" id="GO:0009097">
    <property type="term" value="P:isoleucine biosynthetic process"/>
    <property type="evidence" value="ECO:0007669"/>
    <property type="project" value="UniProtKB-UniRule"/>
</dbReference>
<keyword evidence="3 15" id="KW-0028">Amino-acid biosynthesis</keyword>
<feature type="binding site" evidence="15">
    <location>
        <position position="52"/>
    </location>
    <ligand>
        <name>[2Fe-2S] cluster</name>
        <dbReference type="ChEBI" id="CHEBI:190135"/>
    </ligand>
</feature>
<dbReference type="EMBL" id="SJPJ01000001">
    <property type="protein sequence ID" value="TWT83191.1"/>
    <property type="molecule type" value="Genomic_DNA"/>
</dbReference>
<feature type="domain" description="Dihydroxy-acid/6-phosphogluconate dehydratase C-terminal" evidence="17">
    <location>
        <begin position="367"/>
        <end position="555"/>
    </location>
</feature>
<reference evidence="18 19" key="1">
    <citation type="submission" date="2019-02" db="EMBL/GenBank/DDBJ databases">
        <title>Deep-cultivation of Planctomycetes and their phenomic and genomic characterization uncovers novel biology.</title>
        <authorList>
            <person name="Wiegand S."/>
            <person name="Jogler M."/>
            <person name="Boedeker C."/>
            <person name="Pinto D."/>
            <person name="Vollmers J."/>
            <person name="Rivas-Marin E."/>
            <person name="Kohn T."/>
            <person name="Peeters S.H."/>
            <person name="Heuer A."/>
            <person name="Rast P."/>
            <person name="Oberbeckmann S."/>
            <person name="Bunk B."/>
            <person name="Jeske O."/>
            <person name="Meyerdierks A."/>
            <person name="Storesund J.E."/>
            <person name="Kallscheuer N."/>
            <person name="Luecker S."/>
            <person name="Lage O.M."/>
            <person name="Pohl T."/>
            <person name="Merkel B.J."/>
            <person name="Hornburger P."/>
            <person name="Mueller R.-W."/>
            <person name="Bruemmer F."/>
            <person name="Labrenz M."/>
            <person name="Spormann A.M."/>
            <person name="Op Den Camp H."/>
            <person name="Overmann J."/>
            <person name="Amann R."/>
            <person name="Jetten M.S.M."/>
            <person name="Mascher T."/>
            <person name="Medema M.H."/>
            <person name="Devos D.P."/>
            <person name="Kaster A.-K."/>
            <person name="Ovreas L."/>
            <person name="Rohde M."/>
            <person name="Galperin M.Y."/>
            <person name="Jogler C."/>
        </authorList>
    </citation>
    <scope>NUCLEOTIDE SEQUENCE [LARGE SCALE GENOMIC DNA]</scope>
    <source>
        <strain evidence="18 19">CA13</strain>
    </source>
</reference>
<comment type="function">
    <text evidence="15">Functions in the biosynthesis of branched-chain amino acids. Catalyzes the dehydration of (2R,3R)-2,3-dihydroxy-3-methylpentanoate (2,3-dihydroxy-3-methylvalerate) into 2-oxo-3-methylpentanoate (2-oxo-3-methylvalerate) and of (2R)-2,3-dihydroxy-3-methylbutanoate (2,3-dihydroxyisovalerate) into 2-oxo-3-methylbutanoate (2-oxoisovalerate), the penultimate precursor to L-isoleucine and L-valine, respectively.</text>
</comment>
<evidence type="ECO:0000256" key="15">
    <source>
        <dbReference type="HAMAP-Rule" id="MF_00012"/>
    </source>
</evidence>
<sequence length="559" mass="59687">MNQPLNKYSSKVTQPKSQGASQAMLYATGMTPEDMDKPQIGIASMWYEGNSCNMHLLDLAGEVKKGVEENGMVGMRFNTIGVSDGISMGTDGMSYSLQSRDLIADSIETLMAAQWYDALIALPGCDKNMPGCLMAMGRLNRPAIMVYGGTIKPGHYKDETLDIVSAFQCYGQFIAGQISEEERKEIVRHSCPGAGACGGMYTANTMASAIEALGMSLPYSASIPAEDVWKMEECHQTGPAILNLLKLDLKPRDIMTRAAFENAMVTVMALGGSTNAVLHLIAMARAVDVPLTIDEFQSVSDRIPFLADLKPSGKFVQEDLHSVGGTPAVMKFLLAEGLLDGSCITVTGKTLAENLEPLPGLKKGQTVVHPISDPIKKTGHIRILKGSLAPEGSVAKITGKEGLVFTGPARVFDSEEDMLHALEEKKILKGDVVVIRYEGPKGGPGMPEMLTPTSAIMGAGLGGDVALLTDGRFSGGSHGFIVGHITPEAQVGGPIGLIQDGDSITIDAETNRLDVDLSDQEIEKRRSTWTAPPLKATRGTLYKYIKNVKTASEGCVTDE</sequence>
<keyword evidence="19" id="KW-1185">Reference proteome</keyword>
<dbReference type="NCBIfam" id="NF002068">
    <property type="entry name" value="PRK00911.1"/>
    <property type="match status" value="1"/>
</dbReference>
<gene>
    <name evidence="18" type="primary">ilvD_1</name>
    <name evidence="15" type="synonym">ilvD</name>
    <name evidence="18" type="ORF">CA13_46540</name>
</gene>
<dbReference type="Pfam" id="PF00920">
    <property type="entry name" value="ILVD_EDD_N"/>
    <property type="match status" value="1"/>
</dbReference>
<dbReference type="HAMAP" id="MF_00012">
    <property type="entry name" value="IlvD"/>
    <property type="match status" value="1"/>
</dbReference>
<evidence type="ECO:0000256" key="8">
    <source>
        <dbReference type="ARBA" id="ARBA00023014"/>
    </source>
</evidence>
<evidence type="ECO:0000313" key="19">
    <source>
        <dbReference type="Proteomes" id="UP000315010"/>
    </source>
</evidence>
<dbReference type="RefSeq" id="WP_146400186.1">
    <property type="nucleotide sequence ID" value="NZ_SJPJ01000001.1"/>
</dbReference>
<evidence type="ECO:0000256" key="3">
    <source>
        <dbReference type="ARBA" id="ARBA00022605"/>
    </source>
</evidence>
<evidence type="ECO:0000256" key="5">
    <source>
        <dbReference type="ARBA" id="ARBA00022723"/>
    </source>
</evidence>
<comment type="catalytic activity">
    <reaction evidence="11">
        <text>(2R)-2,3-dihydroxy-3-methylbutanoate = 3-methyl-2-oxobutanoate + H2O</text>
        <dbReference type="Rhea" id="RHEA:24809"/>
        <dbReference type="ChEBI" id="CHEBI:11851"/>
        <dbReference type="ChEBI" id="CHEBI:15377"/>
        <dbReference type="ChEBI" id="CHEBI:49072"/>
        <dbReference type="EC" id="4.2.1.9"/>
    </reaction>
    <physiologicalReaction direction="left-to-right" evidence="11">
        <dbReference type="Rhea" id="RHEA:24810"/>
    </physiologicalReaction>
</comment>
<dbReference type="Gene3D" id="3.50.30.80">
    <property type="entry name" value="IlvD/EDD C-terminal domain-like"/>
    <property type="match status" value="1"/>
</dbReference>
<dbReference type="PROSITE" id="PS00886">
    <property type="entry name" value="ILVD_EDD_1"/>
    <property type="match status" value="1"/>
</dbReference>
<evidence type="ECO:0000259" key="16">
    <source>
        <dbReference type="Pfam" id="PF00920"/>
    </source>
</evidence>
<feature type="binding site" description="via carbamate group" evidence="15">
    <location>
        <position position="127"/>
    </location>
    <ligand>
        <name>Mg(2+)</name>
        <dbReference type="ChEBI" id="CHEBI:18420"/>
    </ligand>
</feature>
<dbReference type="InterPro" id="IPR042096">
    <property type="entry name" value="Dihydro-acid_dehy_C"/>
</dbReference>
<evidence type="ECO:0000256" key="7">
    <source>
        <dbReference type="ARBA" id="ARBA00023004"/>
    </source>
</evidence>
<dbReference type="SUPFAM" id="SSF143975">
    <property type="entry name" value="IlvD/EDD N-terminal domain-like"/>
    <property type="match status" value="1"/>
</dbReference>
<dbReference type="UniPathway" id="UPA00047">
    <property type="reaction ID" value="UER00057"/>
</dbReference>
<dbReference type="InterPro" id="IPR020558">
    <property type="entry name" value="DiOHA_6PGluconate_deHydtase_CS"/>
</dbReference>
<evidence type="ECO:0000313" key="18">
    <source>
        <dbReference type="EMBL" id="TWT83191.1"/>
    </source>
</evidence>
<evidence type="ECO:0000256" key="9">
    <source>
        <dbReference type="ARBA" id="ARBA00023239"/>
    </source>
</evidence>
<evidence type="ECO:0000256" key="14">
    <source>
        <dbReference type="ARBA" id="ARBA00029490"/>
    </source>
</evidence>
<comment type="pathway">
    <text evidence="13 15">Amino-acid biosynthesis; L-isoleucine biosynthesis; L-isoleucine from 2-oxobutanoate: step 3/4.</text>
</comment>
<comment type="cofactor">
    <cofactor evidence="1 15">
        <name>Mg(2+)</name>
        <dbReference type="ChEBI" id="CHEBI:18420"/>
    </cofactor>
</comment>
<feature type="domain" description="Dihydroxy-acid/6-phosphogluconate dehydratase N-terminal" evidence="16">
    <location>
        <begin position="37"/>
        <end position="354"/>
    </location>
</feature>
<dbReference type="Proteomes" id="UP000315010">
    <property type="component" value="Unassembled WGS sequence"/>
</dbReference>
<dbReference type="OrthoDB" id="9807077at2"/>
<keyword evidence="5 15" id="KW-0479">Metal-binding</keyword>
<keyword evidence="9 15" id="KW-0456">Lyase</keyword>
<comment type="cofactor">
    <cofactor evidence="15">
        <name>[2Fe-2S] cluster</name>
        <dbReference type="ChEBI" id="CHEBI:190135"/>
    </cofactor>
    <text evidence="15">Binds 1 [2Fe-2S] cluster per subunit. This cluster acts as a Lewis acid cofactor.</text>
</comment>
<comment type="subunit">
    <text evidence="15">Homodimer.</text>
</comment>
<feature type="binding site" evidence="15">
    <location>
        <position position="126"/>
    </location>
    <ligand>
        <name>Mg(2+)</name>
        <dbReference type="ChEBI" id="CHEBI:18420"/>
    </ligand>
</feature>